<keyword evidence="1" id="KW-0560">Oxidoreductase</keyword>
<dbReference type="PANTHER" id="PTHR10366">
    <property type="entry name" value="NAD DEPENDENT EPIMERASE/DEHYDRATASE"/>
    <property type="match status" value="1"/>
</dbReference>
<comment type="similarity">
    <text evidence="2">Belongs to the NAD(P)-dependent epimerase/dehydratase family. Dihydroflavonol-4-reductase subfamily.</text>
</comment>
<sequence>MGTELVLVTGGSGFLGAHCVARLLTDGYRVRTTVRSLDREPDVLVLLRRAGVDPDGRLTFSAANLTDDAGWPAAVHGVDFVLHTASPFPPVQPRDANELIIPARDGALRALRAAREAGVKRVVLTSSFAAIGYGRPVLDRPYTEEDWTDPHAKVSPYVKSKTLAERAAWDFIGGAGGMELAVVNPVGIFGPVLGTRLSSSIEIVQRLMSGAVPATPRVSSGVVDVRDVAALHILAMVTPTAAGQRFLASAGDAMGLPEMARVLHARLGGVAAKVPTRVMPDLVVRLAGLFNRSLAQEVVPRLGKVKHLSNAKARELLGWEPRSNEDALVATAESLVELGLA</sequence>
<dbReference type="EMBL" id="QJVD01000015">
    <property type="protein sequence ID" value="PYI66494.1"/>
    <property type="molecule type" value="Genomic_DNA"/>
</dbReference>
<dbReference type="FunFam" id="3.40.50.720:FF:000336">
    <property type="entry name" value="Aldehyde reductase"/>
    <property type="match status" value="1"/>
</dbReference>
<keyword evidence="5" id="KW-1185">Reference proteome</keyword>
<dbReference type="InterPro" id="IPR036291">
    <property type="entry name" value="NAD(P)-bd_dom_sf"/>
</dbReference>
<dbReference type="InterPro" id="IPR050425">
    <property type="entry name" value="NAD(P)_dehydrat-like"/>
</dbReference>
<protein>
    <submittedName>
        <fullName evidence="4">Epimerase</fullName>
    </submittedName>
</protein>
<dbReference type="InterPro" id="IPR001509">
    <property type="entry name" value="Epimerase_deHydtase"/>
</dbReference>
<evidence type="ECO:0000256" key="1">
    <source>
        <dbReference type="ARBA" id="ARBA00023002"/>
    </source>
</evidence>
<evidence type="ECO:0000313" key="5">
    <source>
        <dbReference type="Proteomes" id="UP000247832"/>
    </source>
</evidence>
<dbReference type="PANTHER" id="PTHR10366:SF564">
    <property type="entry name" value="STEROL-4-ALPHA-CARBOXYLATE 3-DEHYDROGENASE, DECARBOXYLATING"/>
    <property type="match status" value="1"/>
</dbReference>
<name>A0A2V5L814_9MICC</name>
<dbReference type="Pfam" id="PF01370">
    <property type="entry name" value="Epimerase"/>
    <property type="match status" value="1"/>
</dbReference>
<dbReference type="Proteomes" id="UP000247832">
    <property type="component" value="Unassembled WGS sequence"/>
</dbReference>
<dbReference type="Gene3D" id="3.40.50.720">
    <property type="entry name" value="NAD(P)-binding Rossmann-like Domain"/>
    <property type="match status" value="1"/>
</dbReference>
<proteinExistence type="inferred from homology"/>
<reference evidence="4 5" key="1">
    <citation type="submission" date="2018-05" db="EMBL/GenBank/DDBJ databases">
        <title>Genetic diversity of glacier-inhabiting Cryobacterium bacteria in China and description of Cryobacterium mengkeensis sp. nov. and Arthrobacter glacialis sp. nov.</title>
        <authorList>
            <person name="Liu Q."/>
            <person name="Xin Y.-H."/>
        </authorList>
    </citation>
    <scope>NUCLEOTIDE SEQUENCE [LARGE SCALE GENOMIC DNA]</scope>
    <source>
        <strain evidence="4 5">LI2</strain>
    </source>
</reference>
<evidence type="ECO:0000259" key="3">
    <source>
        <dbReference type="Pfam" id="PF01370"/>
    </source>
</evidence>
<comment type="caution">
    <text evidence="4">The sequence shown here is derived from an EMBL/GenBank/DDBJ whole genome shotgun (WGS) entry which is preliminary data.</text>
</comment>
<dbReference type="OrthoDB" id="9778052at2"/>
<evidence type="ECO:0000313" key="4">
    <source>
        <dbReference type="EMBL" id="PYI66494.1"/>
    </source>
</evidence>
<evidence type="ECO:0000256" key="2">
    <source>
        <dbReference type="ARBA" id="ARBA00023445"/>
    </source>
</evidence>
<feature type="domain" description="NAD-dependent epimerase/dehydratase" evidence="3">
    <location>
        <begin position="6"/>
        <end position="241"/>
    </location>
</feature>
<dbReference type="SUPFAM" id="SSF51735">
    <property type="entry name" value="NAD(P)-binding Rossmann-fold domains"/>
    <property type="match status" value="1"/>
</dbReference>
<dbReference type="AlphaFoldDB" id="A0A2V5L814"/>
<dbReference type="CDD" id="cd05227">
    <property type="entry name" value="AR_SDR_e"/>
    <property type="match status" value="1"/>
</dbReference>
<dbReference type="RefSeq" id="WP_110501657.1">
    <property type="nucleotide sequence ID" value="NZ_QJVD01000015.1"/>
</dbReference>
<dbReference type="GO" id="GO:0016616">
    <property type="term" value="F:oxidoreductase activity, acting on the CH-OH group of donors, NAD or NADP as acceptor"/>
    <property type="evidence" value="ECO:0007669"/>
    <property type="project" value="TreeGrafter"/>
</dbReference>
<gene>
    <name evidence="4" type="ORF">CVV68_14195</name>
</gene>
<accession>A0A2V5L814</accession>
<organism evidence="4 5">
    <name type="scientific">Arthrobacter livingstonensis</name>
    <dbReference type="NCBI Taxonomy" id="670078"/>
    <lineage>
        <taxon>Bacteria</taxon>
        <taxon>Bacillati</taxon>
        <taxon>Actinomycetota</taxon>
        <taxon>Actinomycetes</taxon>
        <taxon>Micrococcales</taxon>
        <taxon>Micrococcaceae</taxon>
        <taxon>Arthrobacter</taxon>
    </lineage>
</organism>